<evidence type="ECO:0000313" key="2">
    <source>
        <dbReference type="EMBL" id="RZF42284.1"/>
    </source>
</evidence>
<dbReference type="EMBL" id="QKKF02015239">
    <property type="protein sequence ID" value="RZF42284.1"/>
    <property type="molecule type" value="Genomic_DNA"/>
</dbReference>
<dbReference type="Proteomes" id="UP000291343">
    <property type="component" value="Unassembled WGS sequence"/>
</dbReference>
<comment type="caution">
    <text evidence="2">The sequence shown here is derived from an EMBL/GenBank/DDBJ whole genome shotgun (WGS) entry which is preliminary data.</text>
</comment>
<reference evidence="2 3" key="1">
    <citation type="journal article" date="2017" name="Gigascience">
        <title>Genome sequence of the small brown planthopper, Laodelphax striatellus.</title>
        <authorList>
            <person name="Zhu J."/>
            <person name="Jiang F."/>
            <person name="Wang X."/>
            <person name="Yang P."/>
            <person name="Bao Y."/>
            <person name="Zhao W."/>
            <person name="Wang W."/>
            <person name="Lu H."/>
            <person name="Wang Q."/>
            <person name="Cui N."/>
            <person name="Li J."/>
            <person name="Chen X."/>
            <person name="Luo L."/>
            <person name="Yu J."/>
            <person name="Kang L."/>
            <person name="Cui F."/>
        </authorList>
    </citation>
    <scope>NUCLEOTIDE SEQUENCE [LARGE SCALE GENOMIC DNA]</scope>
    <source>
        <strain evidence="2">Lst14</strain>
    </source>
</reference>
<feature type="domain" description="Double jelly roll-like" evidence="1">
    <location>
        <begin position="148"/>
        <end position="391"/>
    </location>
</feature>
<evidence type="ECO:0000259" key="1">
    <source>
        <dbReference type="Pfam" id="PF21738"/>
    </source>
</evidence>
<dbReference type="PANTHER" id="PTHR36159:SF1">
    <property type="entry name" value="RETROVIRUS-RELATED POL POLYPROTEIN FROM TRANSPOSON 412-LIKE PROTEIN"/>
    <property type="match status" value="1"/>
</dbReference>
<sequence>MVLIFDKWNRGLDNEAACDMEVDHQPTETDKRPASAANVIRRLDSVELTSRSINYLKKRGCHLRQQAAIMGVLDVTRSGPRLDNSIIGYEYHSHAPYTTSFKANDEIRIPIQQQDIYTIPSESYLHVEFKVTNAANAALGGSPCVSGFFAHLWSEIRYEINGVIVDSIRTPGITSLMKNAMTFERDEWTKMERAGYKFDPTVGFATFPPNGADTTIMDVPLRYLLGFAEDYKQVLLNVKQELVLRRSADTTNCLNAAGKVVIEKLTWRIPYVEVADEYKLRLLKLVQNDTPISMTFRHWELYEYPTLPATKKHTWTVKSTAQHEKPRYIVIGLQTARYGVATANSSQFDKCNMRDIRVFLNNKYYPYESIDGDDCCVYGMYEAFNGAYNHGHSQLVNPLFEKSALENGRMMLYAFDLFPPK</sequence>
<protein>
    <recommendedName>
        <fullName evidence="1">Double jelly roll-like domain-containing protein</fullName>
    </recommendedName>
</protein>
<dbReference type="PANTHER" id="PTHR36159">
    <property type="entry name" value="PROTEIN CBG23766"/>
    <property type="match status" value="1"/>
</dbReference>
<dbReference type="AlphaFoldDB" id="A0A482X903"/>
<accession>A0A482X903</accession>
<keyword evidence="3" id="KW-1185">Reference proteome</keyword>
<dbReference type="Pfam" id="PF21738">
    <property type="entry name" value="DJR-like_dom"/>
    <property type="match status" value="1"/>
</dbReference>
<dbReference type="STRING" id="195883.A0A482X903"/>
<name>A0A482X903_LAOST</name>
<dbReference type="InterPro" id="IPR049512">
    <property type="entry name" value="DJR-like_dom"/>
</dbReference>
<evidence type="ECO:0000313" key="3">
    <source>
        <dbReference type="Proteomes" id="UP000291343"/>
    </source>
</evidence>
<dbReference type="InParanoid" id="A0A482X903"/>
<proteinExistence type="predicted"/>
<organism evidence="2 3">
    <name type="scientific">Laodelphax striatellus</name>
    <name type="common">Small brown planthopper</name>
    <name type="synonym">Delphax striatella</name>
    <dbReference type="NCBI Taxonomy" id="195883"/>
    <lineage>
        <taxon>Eukaryota</taxon>
        <taxon>Metazoa</taxon>
        <taxon>Ecdysozoa</taxon>
        <taxon>Arthropoda</taxon>
        <taxon>Hexapoda</taxon>
        <taxon>Insecta</taxon>
        <taxon>Pterygota</taxon>
        <taxon>Neoptera</taxon>
        <taxon>Paraneoptera</taxon>
        <taxon>Hemiptera</taxon>
        <taxon>Auchenorrhyncha</taxon>
        <taxon>Fulgoroidea</taxon>
        <taxon>Delphacidae</taxon>
        <taxon>Criomorphinae</taxon>
        <taxon>Laodelphax</taxon>
    </lineage>
</organism>
<dbReference type="OrthoDB" id="6615564at2759"/>
<gene>
    <name evidence="2" type="ORF">LSTR_LSTR003902</name>
</gene>